<protein>
    <recommendedName>
        <fullName evidence="9">DUF1751-domain-containing protein</fullName>
    </recommendedName>
</protein>
<comment type="subcellular location">
    <subcellularLocation>
        <location evidence="1">Membrane</location>
        <topology evidence="1">Multi-pass membrane protein</topology>
    </subcellularLocation>
</comment>
<evidence type="ECO:0000256" key="2">
    <source>
        <dbReference type="ARBA" id="ARBA00022692"/>
    </source>
</evidence>
<dbReference type="PANTHER" id="PTHR13377:SF3">
    <property type="entry name" value="TRANSMEMBRANE PROTEIN 115"/>
    <property type="match status" value="1"/>
</dbReference>
<keyword evidence="8" id="KW-1185">Reference proteome</keyword>
<evidence type="ECO:0000256" key="6">
    <source>
        <dbReference type="SAM" id="Phobius"/>
    </source>
</evidence>
<dbReference type="GO" id="GO:0016020">
    <property type="term" value="C:membrane"/>
    <property type="evidence" value="ECO:0007669"/>
    <property type="project" value="UniProtKB-SubCell"/>
</dbReference>
<dbReference type="RefSeq" id="XP_043051581.1">
    <property type="nucleotide sequence ID" value="XM_043190904.1"/>
</dbReference>
<sequence>MALLGRPLHVPRSFAVLFSVLMIITTLIFLLKTKHYYGIVSSPEFEEGKVTVPNFHSMVEPSLQLIPRYTILCPWTVLTLIFAEISILGFIRSSVILYVATTYVERFWGSHEVIKFVVVVGTITNTISVVFTIIVSIFRRDSEQMDKPLGGGITYVFGFLVVLKQLIPEHNILLFQGLINFRIKHLPFVMLVAVTLWSALIGRLFYPALPSWESFFVSYIYLRFFQAIYTDPFLPVTTTTGEDQTSSGGGATIMKGDASDTFVLVDFFPVILRRYLAVIFDLVYGLGVKIRMINAFDQDSVEQSNLRTQKRQEQANNPPKTMANSVAERRRQMALQVIEDRINKDTRR</sequence>
<evidence type="ECO:0000256" key="1">
    <source>
        <dbReference type="ARBA" id="ARBA00004141"/>
    </source>
</evidence>
<dbReference type="SUPFAM" id="SSF144091">
    <property type="entry name" value="Rhomboid-like"/>
    <property type="match status" value="1"/>
</dbReference>
<dbReference type="Pfam" id="PF08551">
    <property type="entry name" value="DUF1751"/>
    <property type="match status" value="1"/>
</dbReference>
<evidence type="ECO:0000256" key="5">
    <source>
        <dbReference type="SAM" id="MobiDB-lite"/>
    </source>
</evidence>
<evidence type="ECO:0000313" key="8">
    <source>
        <dbReference type="Proteomes" id="UP000790833"/>
    </source>
</evidence>
<dbReference type="GO" id="GO:0005794">
    <property type="term" value="C:Golgi apparatus"/>
    <property type="evidence" value="ECO:0007669"/>
    <property type="project" value="TreeGrafter"/>
</dbReference>
<evidence type="ECO:0000256" key="3">
    <source>
        <dbReference type="ARBA" id="ARBA00022989"/>
    </source>
</evidence>
<dbReference type="EMBL" id="JAHMUF010000001">
    <property type="protein sequence ID" value="KAG7196036.1"/>
    <property type="molecule type" value="Genomic_DNA"/>
</dbReference>
<evidence type="ECO:0000313" key="7">
    <source>
        <dbReference type="EMBL" id="KAG7196036.1"/>
    </source>
</evidence>
<dbReference type="GeneID" id="66113418"/>
<dbReference type="SMART" id="SM01160">
    <property type="entry name" value="DUF1751"/>
    <property type="match status" value="1"/>
</dbReference>
<comment type="caution">
    <text evidence="7">The sequence shown here is derived from an EMBL/GenBank/DDBJ whole genome shotgun (WGS) entry which is preliminary data.</text>
</comment>
<dbReference type="AlphaFoldDB" id="A0A9P8AKL3"/>
<organism evidence="7 8">
    <name type="scientific">Scheffersomyces spartinae</name>
    <dbReference type="NCBI Taxonomy" id="45513"/>
    <lineage>
        <taxon>Eukaryota</taxon>
        <taxon>Fungi</taxon>
        <taxon>Dikarya</taxon>
        <taxon>Ascomycota</taxon>
        <taxon>Saccharomycotina</taxon>
        <taxon>Pichiomycetes</taxon>
        <taxon>Debaryomycetaceae</taxon>
        <taxon>Scheffersomyces</taxon>
    </lineage>
</organism>
<reference evidence="7" key="1">
    <citation type="submission" date="2021-03" db="EMBL/GenBank/DDBJ databases">
        <authorList>
            <person name="Palmer J.M."/>
        </authorList>
    </citation>
    <scope>NUCLEOTIDE SEQUENCE</scope>
    <source>
        <strain evidence="7">ARV_011</strain>
    </source>
</reference>
<feature type="transmembrane region" description="Helical" evidence="6">
    <location>
        <begin position="149"/>
        <end position="167"/>
    </location>
</feature>
<accession>A0A9P8AKL3</accession>
<feature type="region of interest" description="Disordered" evidence="5">
    <location>
        <begin position="304"/>
        <end position="328"/>
    </location>
</feature>
<keyword evidence="4 6" id="KW-0472">Membrane</keyword>
<dbReference type="Gene3D" id="1.20.1540.10">
    <property type="entry name" value="Rhomboid-like"/>
    <property type="match status" value="1"/>
</dbReference>
<dbReference type="InterPro" id="IPR013861">
    <property type="entry name" value="TMEM115/Pdh1/Rbl19"/>
</dbReference>
<keyword evidence="3 6" id="KW-1133">Transmembrane helix</keyword>
<feature type="compositionally biased region" description="Polar residues" evidence="5">
    <location>
        <begin position="314"/>
        <end position="324"/>
    </location>
</feature>
<dbReference type="OrthoDB" id="73612at2759"/>
<proteinExistence type="predicted"/>
<name>A0A9P8AKL3_9ASCO</name>
<dbReference type="PANTHER" id="PTHR13377">
    <property type="entry name" value="PLACENTAL PROTEIN 6"/>
    <property type="match status" value="1"/>
</dbReference>
<keyword evidence="2 6" id="KW-0812">Transmembrane</keyword>
<evidence type="ECO:0000256" key="4">
    <source>
        <dbReference type="ARBA" id="ARBA00023136"/>
    </source>
</evidence>
<feature type="transmembrane region" description="Helical" evidence="6">
    <location>
        <begin position="113"/>
        <end position="137"/>
    </location>
</feature>
<dbReference type="InterPro" id="IPR035952">
    <property type="entry name" value="Rhomboid-like_sf"/>
</dbReference>
<feature type="transmembrane region" description="Helical" evidence="6">
    <location>
        <begin position="12"/>
        <end position="31"/>
    </location>
</feature>
<feature type="transmembrane region" description="Helical" evidence="6">
    <location>
        <begin position="187"/>
        <end position="206"/>
    </location>
</feature>
<gene>
    <name evidence="7" type="ORF">KQ657_000044</name>
</gene>
<feature type="transmembrane region" description="Helical" evidence="6">
    <location>
        <begin position="75"/>
        <end position="101"/>
    </location>
</feature>
<dbReference type="Proteomes" id="UP000790833">
    <property type="component" value="Unassembled WGS sequence"/>
</dbReference>
<evidence type="ECO:0008006" key="9">
    <source>
        <dbReference type="Google" id="ProtNLM"/>
    </source>
</evidence>
<dbReference type="GO" id="GO:0006890">
    <property type="term" value="P:retrograde vesicle-mediated transport, Golgi to endoplasmic reticulum"/>
    <property type="evidence" value="ECO:0007669"/>
    <property type="project" value="InterPro"/>
</dbReference>